<protein>
    <submittedName>
        <fullName evidence="1">Uncharacterized protein</fullName>
    </submittedName>
</protein>
<dbReference type="Proteomes" id="UP001054945">
    <property type="component" value="Unassembled WGS sequence"/>
</dbReference>
<accession>A0AAV4UR53</accession>
<proteinExistence type="predicted"/>
<gene>
    <name evidence="1" type="ORF">CEXT_4081</name>
</gene>
<keyword evidence="2" id="KW-1185">Reference proteome</keyword>
<dbReference type="AlphaFoldDB" id="A0AAV4UR53"/>
<dbReference type="EMBL" id="BPLR01013318">
    <property type="protein sequence ID" value="GIY60366.1"/>
    <property type="molecule type" value="Genomic_DNA"/>
</dbReference>
<evidence type="ECO:0000313" key="2">
    <source>
        <dbReference type="Proteomes" id="UP001054945"/>
    </source>
</evidence>
<organism evidence="1 2">
    <name type="scientific">Caerostris extrusa</name>
    <name type="common">Bark spider</name>
    <name type="synonym">Caerostris bankana</name>
    <dbReference type="NCBI Taxonomy" id="172846"/>
    <lineage>
        <taxon>Eukaryota</taxon>
        <taxon>Metazoa</taxon>
        <taxon>Ecdysozoa</taxon>
        <taxon>Arthropoda</taxon>
        <taxon>Chelicerata</taxon>
        <taxon>Arachnida</taxon>
        <taxon>Araneae</taxon>
        <taxon>Araneomorphae</taxon>
        <taxon>Entelegynae</taxon>
        <taxon>Araneoidea</taxon>
        <taxon>Araneidae</taxon>
        <taxon>Caerostris</taxon>
    </lineage>
</organism>
<reference evidence="1 2" key="1">
    <citation type="submission" date="2021-06" db="EMBL/GenBank/DDBJ databases">
        <title>Caerostris extrusa draft genome.</title>
        <authorList>
            <person name="Kono N."/>
            <person name="Arakawa K."/>
        </authorList>
    </citation>
    <scope>NUCLEOTIDE SEQUENCE [LARGE SCALE GENOMIC DNA]</scope>
</reference>
<evidence type="ECO:0000313" key="1">
    <source>
        <dbReference type="EMBL" id="GIY60366.1"/>
    </source>
</evidence>
<sequence>MPRFCVSHGIPQLHKFSSVPDDQWRGTRTPGGKQSDTCWECQKRECVIVYHLKGRKALYLWKKISVNVYEEIATFVSMLFKVGAFMMLSTPDARVIVCPGSTEVDSQLIPDL</sequence>
<comment type="caution">
    <text evidence="1">The sequence shown here is derived from an EMBL/GenBank/DDBJ whole genome shotgun (WGS) entry which is preliminary data.</text>
</comment>
<name>A0AAV4UR53_CAEEX</name>